<gene>
    <name evidence="2" type="ORF">HS961_03755</name>
</gene>
<dbReference type="PANTHER" id="PTHR22916:SF3">
    <property type="entry name" value="UDP-GLCNAC:BETAGAL BETA-1,3-N-ACETYLGLUCOSAMINYLTRANSFERASE-LIKE PROTEIN 1"/>
    <property type="match status" value="1"/>
</dbReference>
<evidence type="ECO:0000313" key="2">
    <source>
        <dbReference type="EMBL" id="QMV72019.1"/>
    </source>
</evidence>
<evidence type="ECO:0000313" key="3">
    <source>
        <dbReference type="Proteomes" id="UP000515240"/>
    </source>
</evidence>
<feature type="domain" description="Glycosyltransferase 2-like" evidence="1">
    <location>
        <begin position="23"/>
        <end position="177"/>
    </location>
</feature>
<accession>A0A7G5EDE4</accession>
<dbReference type="Pfam" id="PF00535">
    <property type="entry name" value="Glycos_transf_2"/>
    <property type="match status" value="1"/>
</dbReference>
<reference evidence="2 3" key="1">
    <citation type="journal article" date="2020" name="G3 (Bethesda)">
        <title>CeMbio - The Caenorhabditis elegans Microbiome Resource.</title>
        <authorList>
            <person name="Dirksen P."/>
            <person name="Assie A."/>
            <person name="Zimmermann J."/>
            <person name="Zhang F."/>
            <person name="Tietje A.M."/>
            <person name="Marsh S.A."/>
            <person name="Felix M.A."/>
            <person name="Shapira M."/>
            <person name="Kaleta C."/>
            <person name="Schulenburg H."/>
            <person name="Samuel B."/>
        </authorList>
    </citation>
    <scope>NUCLEOTIDE SEQUENCE [LARGE SCALE GENOMIC DNA]</scope>
    <source>
        <strain evidence="2 3">BIGb0172</strain>
    </source>
</reference>
<dbReference type="Gene3D" id="3.90.550.10">
    <property type="entry name" value="Spore Coat Polysaccharide Biosynthesis Protein SpsA, Chain A"/>
    <property type="match status" value="1"/>
</dbReference>
<dbReference type="InterPro" id="IPR001173">
    <property type="entry name" value="Glyco_trans_2-like"/>
</dbReference>
<dbReference type="AlphaFoldDB" id="A0A7G5EDE4"/>
<dbReference type="RefSeq" id="WP_182326444.1">
    <property type="nucleotide sequence ID" value="NZ_CP058554.1"/>
</dbReference>
<dbReference type="GO" id="GO:0016758">
    <property type="term" value="F:hexosyltransferase activity"/>
    <property type="evidence" value="ECO:0007669"/>
    <property type="project" value="UniProtKB-ARBA"/>
</dbReference>
<dbReference type="SUPFAM" id="SSF53448">
    <property type="entry name" value="Nucleotide-diphospho-sugar transferases"/>
    <property type="match status" value="1"/>
</dbReference>
<evidence type="ECO:0000259" key="1">
    <source>
        <dbReference type="Pfam" id="PF00535"/>
    </source>
</evidence>
<dbReference type="KEGG" id="cpis:HS961_03755"/>
<dbReference type="Proteomes" id="UP000515240">
    <property type="component" value="Chromosome"/>
</dbReference>
<proteinExistence type="predicted"/>
<protein>
    <submittedName>
        <fullName evidence="2">Glycosyltransferase family 2 protein</fullName>
    </submittedName>
</protein>
<dbReference type="CDD" id="cd00761">
    <property type="entry name" value="Glyco_tranf_GTA_type"/>
    <property type="match status" value="1"/>
</dbReference>
<keyword evidence="2" id="KW-0808">Transferase</keyword>
<keyword evidence="3" id="KW-1185">Reference proteome</keyword>
<dbReference type="EMBL" id="CP058554">
    <property type="protein sequence ID" value="QMV72019.1"/>
    <property type="molecule type" value="Genomic_DNA"/>
</dbReference>
<organism evidence="2 3">
    <name type="scientific">Comamonas piscis</name>
    <dbReference type="NCBI Taxonomy" id="1562974"/>
    <lineage>
        <taxon>Bacteria</taxon>
        <taxon>Pseudomonadati</taxon>
        <taxon>Pseudomonadota</taxon>
        <taxon>Betaproteobacteria</taxon>
        <taxon>Burkholderiales</taxon>
        <taxon>Comamonadaceae</taxon>
        <taxon>Comamonas</taxon>
    </lineage>
</organism>
<name>A0A7G5EDE4_9BURK</name>
<sequence>MYYLASGSRKNVKPMHSSTPLLSVVIPTHKRPQFLPCAIDSALQAAPDGDVEVIVVPNGKDESWKTITQAYAHEPRVHWQPIEEAHANAARNHGLTISSGKYVRFLDDDDYLFPNARTQCLELDQANFDASQGGIDLVDAKGEIFRQWHSAVSTDYVASMLRPSRITHNCAMLYRRDKITNQRWDISRGVGQDTAWALSLARDFDLSLHRCDLQTGAWVQHDSERISTKITGHQGHNEIPVEILLNTVAGLESRGALTEERRLAAAEGIWQCIHNAFPLAPIYWTSIIHQVHDIAPNSKPADHLYSKFPFNQLNPIVLEWLMTPHRFIRIRRRERAIKSGLAQQW</sequence>
<dbReference type="PANTHER" id="PTHR22916">
    <property type="entry name" value="GLYCOSYLTRANSFERASE"/>
    <property type="match status" value="1"/>
</dbReference>
<dbReference type="InterPro" id="IPR029044">
    <property type="entry name" value="Nucleotide-diphossugar_trans"/>
</dbReference>